<dbReference type="SUPFAM" id="SSF51905">
    <property type="entry name" value="FAD/NAD(P)-binding domain"/>
    <property type="match status" value="2"/>
</dbReference>
<accession>A0A2I0WEE4</accession>
<evidence type="ECO:0000313" key="7">
    <source>
        <dbReference type="EMBL" id="PKU74038.1"/>
    </source>
</evidence>
<dbReference type="Pfam" id="PF00743">
    <property type="entry name" value="FMO-like"/>
    <property type="match status" value="1"/>
</dbReference>
<proteinExistence type="inferred from homology"/>
<dbReference type="Proteomes" id="UP000233837">
    <property type="component" value="Unassembled WGS sequence"/>
</dbReference>
<dbReference type="FunFam" id="3.50.50.60:FF:000169">
    <property type="entry name" value="Flavin-containing monooxygenase"/>
    <property type="match status" value="1"/>
</dbReference>
<dbReference type="PRINTS" id="PR00419">
    <property type="entry name" value="ADXRDTASE"/>
</dbReference>
<reference evidence="7 8" key="1">
    <citation type="journal article" date="2016" name="Sci. Rep.">
        <title>The Dendrobium catenatum Lindl. genome sequence provides insights into polysaccharide synthase, floral development and adaptive evolution.</title>
        <authorList>
            <person name="Zhang G.Q."/>
            <person name="Xu Q."/>
            <person name="Bian C."/>
            <person name="Tsai W.C."/>
            <person name="Yeh C.M."/>
            <person name="Liu K.W."/>
            <person name="Yoshida K."/>
            <person name="Zhang L.S."/>
            <person name="Chang S.B."/>
            <person name="Chen F."/>
            <person name="Shi Y."/>
            <person name="Su Y.Y."/>
            <person name="Zhang Y.Q."/>
            <person name="Chen L.J."/>
            <person name="Yin Y."/>
            <person name="Lin M."/>
            <person name="Huang H."/>
            <person name="Deng H."/>
            <person name="Wang Z.W."/>
            <person name="Zhu S.L."/>
            <person name="Zhao X."/>
            <person name="Deng C."/>
            <person name="Niu S.C."/>
            <person name="Huang J."/>
            <person name="Wang M."/>
            <person name="Liu G.H."/>
            <person name="Yang H.J."/>
            <person name="Xiao X.J."/>
            <person name="Hsiao Y.Y."/>
            <person name="Wu W.L."/>
            <person name="Chen Y.Y."/>
            <person name="Mitsuda N."/>
            <person name="Ohme-Takagi M."/>
            <person name="Luo Y.B."/>
            <person name="Van de Peer Y."/>
            <person name="Liu Z.J."/>
        </authorList>
    </citation>
    <scope>NUCLEOTIDE SEQUENCE [LARGE SCALE GENOMIC DNA]</scope>
    <source>
        <tissue evidence="7">The whole plant</tissue>
    </source>
</reference>
<evidence type="ECO:0000256" key="4">
    <source>
        <dbReference type="ARBA" id="ARBA00022857"/>
    </source>
</evidence>
<dbReference type="InterPro" id="IPR020946">
    <property type="entry name" value="Flavin_mOase-like"/>
</dbReference>
<dbReference type="InterPro" id="IPR000960">
    <property type="entry name" value="Flavin_mOase"/>
</dbReference>
<comment type="similarity">
    <text evidence="1 6">Belongs to the FMO family.</text>
</comment>
<dbReference type="PANTHER" id="PTHR23023">
    <property type="entry name" value="DIMETHYLANILINE MONOOXYGENASE"/>
    <property type="match status" value="1"/>
</dbReference>
<dbReference type="InterPro" id="IPR050346">
    <property type="entry name" value="FMO-like"/>
</dbReference>
<keyword evidence="6 7" id="KW-0503">Monooxygenase</keyword>
<evidence type="ECO:0000256" key="6">
    <source>
        <dbReference type="RuleBase" id="RU361177"/>
    </source>
</evidence>
<dbReference type="InterPro" id="IPR036188">
    <property type="entry name" value="FAD/NAD-bd_sf"/>
</dbReference>
<dbReference type="GO" id="GO:0050660">
    <property type="term" value="F:flavin adenine dinucleotide binding"/>
    <property type="evidence" value="ECO:0007669"/>
    <property type="project" value="InterPro"/>
</dbReference>
<keyword evidence="5 6" id="KW-0560">Oxidoreductase</keyword>
<evidence type="ECO:0000256" key="1">
    <source>
        <dbReference type="ARBA" id="ARBA00009183"/>
    </source>
</evidence>
<evidence type="ECO:0000313" key="8">
    <source>
        <dbReference type="Proteomes" id="UP000233837"/>
    </source>
</evidence>
<evidence type="ECO:0000256" key="3">
    <source>
        <dbReference type="ARBA" id="ARBA00022827"/>
    </source>
</evidence>
<keyword evidence="4" id="KW-0521">NADP</keyword>
<dbReference type="GO" id="GO:0050661">
    <property type="term" value="F:NADP binding"/>
    <property type="evidence" value="ECO:0007669"/>
    <property type="project" value="InterPro"/>
</dbReference>
<comment type="cofactor">
    <cofactor evidence="6">
        <name>FAD</name>
        <dbReference type="ChEBI" id="CHEBI:57692"/>
    </cofactor>
</comment>
<organism evidence="7 8">
    <name type="scientific">Dendrobium catenatum</name>
    <dbReference type="NCBI Taxonomy" id="906689"/>
    <lineage>
        <taxon>Eukaryota</taxon>
        <taxon>Viridiplantae</taxon>
        <taxon>Streptophyta</taxon>
        <taxon>Embryophyta</taxon>
        <taxon>Tracheophyta</taxon>
        <taxon>Spermatophyta</taxon>
        <taxon>Magnoliopsida</taxon>
        <taxon>Liliopsida</taxon>
        <taxon>Asparagales</taxon>
        <taxon>Orchidaceae</taxon>
        <taxon>Epidendroideae</taxon>
        <taxon>Malaxideae</taxon>
        <taxon>Dendrobiinae</taxon>
        <taxon>Dendrobium</taxon>
    </lineage>
</organism>
<dbReference type="FunFam" id="3.50.50.60:FF:000170">
    <property type="entry name" value="Flavin-containing monooxygenase"/>
    <property type="match status" value="1"/>
</dbReference>
<name>A0A2I0WEE4_9ASPA</name>
<keyword evidence="2 6" id="KW-0285">Flavoprotein</keyword>
<dbReference type="AlphaFoldDB" id="A0A2I0WEE4"/>
<dbReference type="Gene3D" id="3.50.50.60">
    <property type="entry name" value="FAD/NAD(P)-binding domain"/>
    <property type="match status" value="2"/>
</dbReference>
<dbReference type="EC" id="1.-.-.-" evidence="6"/>
<protein>
    <recommendedName>
        <fullName evidence="6">Flavin-containing monooxygenase</fullName>
        <ecNumber evidence="6">1.-.-.-</ecNumber>
    </recommendedName>
</protein>
<dbReference type="GO" id="GO:0004499">
    <property type="term" value="F:N,N-dimethylaniline monooxygenase activity"/>
    <property type="evidence" value="ECO:0007669"/>
    <property type="project" value="InterPro"/>
</dbReference>
<evidence type="ECO:0000256" key="2">
    <source>
        <dbReference type="ARBA" id="ARBA00022630"/>
    </source>
</evidence>
<keyword evidence="8" id="KW-1185">Reference proteome</keyword>
<evidence type="ECO:0000256" key="5">
    <source>
        <dbReference type="ARBA" id="ARBA00023002"/>
    </source>
</evidence>
<reference evidence="7 8" key="2">
    <citation type="journal article" date="2017" name="Nature">
        <title>The Apostasia genome and the evolution of orchids.</title>
        <authorList>
            <person name="Zhang G.Q."/>
            <person name="Liu K.W."/>
            <person name="Li Z."/>
            <person name="Lohaus R."/>
            <person name="Hsiao Y.Y."/>
            <person name="Niu S.C."/>
            <person name="Wang J.Y."/>
            <person name="Lin Y.C."/>
            <person name="Xu Q."/>
            <person name="Chen L.J."/>
            <person name="Yoshida K."/>
            <person name="Fujiwara S."/>
            <person name="Wang Z.W."/>
            <person name="Zhang Y.Q."/>
            <person name="Mitsuda N."/>
            <person name="Wang M."/>
            <person name="Liu G.H."/>
            <person name="Pecoraro L."/>
            <person name="Huang H.X."/>
            <person name="Xiao X.J."/>
            <person name="Lin M."/>
            <person name="Wu X.Y."/>
            <person name="Wu W.L."/>
            <person name="Chen Y.Y."/>
            <person name="Chang S.B."/>
            <person name="Sakamoto S."/>
            <person name="Ohme-Takagi M."/>
            <person name="Yagi M."/>
            <person name="Zeng S.J."/>
            <person name="Shen C.Y."/>
            <person name="Yeh C.M."/>
            <person name="Luo Y.B."/>
            <person name="Tsai W.C."/>
            <person name="Van de Peer Y."/>
            <person name="Liu Z.J."/>
        </authorList>
    </citation>
    <scope>NUCLEOTIDE SEQUENCE [LARGE SCALE GENOMIC DNA]</scope>
    <source>
        <tissue evidence="7">The whole plant</tissue>
    </source>
</reference>
<sequence length="524" mass="59752">MVQKKRICIIGAGISGLATCKHLVEKGFRPVVFEADQTIGGVWKSTLASTRLQTSKWDYQFSDFPWPEKVVEICPDNIQVMAYLESYAQQFKLIKHVRFGEKVMGIEYVGVGEEDIEAWDLWGGSGEAFGGSQRGVWHIKVESVKDGTIEIHVMDFVILCIGRFSGLPNIPTFSEEKGPEVFDGKVIHSMDYSNMDSSTAAQLIKGKRVTVVGFLKSALDFAVECSNVNGSKYPCTMIIRTKRWNIPSFEVWGFPLKYLFFNRFAELLFHKPGEGLILSLLAFLLSPLVWTFSKIAESYFLKIIPMKKHGMVPEHSFFQAISSCLLCVLPDNFYNKVEEGSIVLKPSKTFSFCKHGVEVEGERQSIDSDLVIFATGFKGDQKLRNIFVSSKFQEIVAGRKDNVVPLYRYWECIHPQIPQMAIIGFAESISNLYTSEIRARWLSHFLHGKFKLPSKRSMEKNVMEWEKHVKKYSGSRYRGSCISTLHIWNNDQLCKDMGCNPRRKKGFLKDWFLPYSPADYAELD</sequence>
<gene>
    <name evidence="7" type="primary">FMO1</name>
    <name evidence="7" type="ORF">MA16_Dca011748</name>
</gene>
<keyword evidence="3 6" id="KW-0274">FAD</keyword>
<dbReference type="PIRSF" id="PIRSF000332">
    <property type="entry name" value="FMO"/>
    <property type="match status" value="1"/>
</dbReference>
<dbReference type="EMBL" id="KZ502700">
    <property type="protein sequence ID" value="PKU74038.1"/>
    <property type="molecule type" value="Genomic_DNA"/>
</dbReference>
<dbReference type="STRING" id="906689.A0A2I0WEE4"/>